<accession>A0A974HJE1</accession>
<dbReference type="Proteomes" id="UP000694892">
    <property type="component" value="Chromosome 5L"/>
</dbReference>
<organism evidence="1 2">
    <name type="scientific">Xenopus laevis</name>
    <name type="common">African clawed frog</name>
    <dbReference type="NCBI Taxonomy" id="8355"/>
    <lineage>
        <taxon>Eukaryota</taxon>
        <taxon>Metazoa</taxon>
        <taxon>Chordata</taxon>
        <taxon>Craniata</taxon>
        <taxon>Vertebrata</taxon>
        <taxon>Euteleostomi</taxon>
        <taxon>Amphibia</taxon>
        <taxon>Batrachia</taxon>
        <taxon>Anura</taxon>
        <taxon>Pipoidea</taxon>
        <taxon>Pipidae</taxon>
        <taxon>Xenopodinae</taxon>
        <taxon>Xenopus</taxon>
        <taxon>Xenopus</taxon>
    </lineage>
</organism>
<sequence length="328" mass="38482">MIHCTSMMRNVVRAWKQVHLGHPTADAILSPFTPLWFNTNLEQLLTIPEPVIWAQFNVKYVNEIYVDNAFLTFDQLKDKFNLPNRMFFRFLQLRHALTQQFRSRPLQIKTSPIEDLLRKQQLNKPLSTLYGHVRQAKPSSTQGLYQKWIVNIPDLTSEQWNTILQDTLSPLIRSRDRLIQFKYLHKAYYTPSLLHKINPAIPDQCNRCKSSQADFFHIIHRFWTDIVTYLTQLMALPIEHHPTVLLLNYLADTAKKAIAIKWKEEQPPTLHFWIGLVEQTLPILEQIARGCPAKFNNTWSLWILHNDSYSNRPGDSPTPHIDWLSPDV</sequence>
<evidence type="ECO:0000313" key="2">
    <source>
        <dbReference type="Proteomes" id="UP000694892"/>
    </source>
</evidence>
<evidence type="ECO:0000313" key="1">
    <source>
        <dbReference type="EMBL" id="OCT80028.1"/>
    </source>
</evidence>
<name>A0A974HJE1_XENLA</name>
<proteinExistence type="predicted"/>
<dbReference type="EMBL" id="CM004474">
    <property type="protein sequence ID" value="OCT80028.1"/>
    <property type="molecule type" value="Genomic_DNA"/>
</dbReference>
<reference evidence="2" key="1">
    <citation type="journal article" date="2016" name="Nature">
        <title>Genome evolution in the allotetraploid frog Xenopus laevis.</title>
        <authorList>
            <person name="Session A.M."/>
            <person name="Uno Y."/>
            <person name="Kwon T."/>
            <person name="Chapman J.A."/>
            <person name="Toyoda A."/>
            <person name="Takahashi S."/>
            <person name="Fukui A."/>
            <person name="Hikosaka A."/>
            <person name="Suzuki A."/>
            <person name="Kondo M."/>
            <person name="van Heeringen S.J."/>
            <person name="Quigley I."/>
            <person name="Heinz S."/>
            <person name="Ogino H."/>
            <person name="Ochi H."/>
            <person name="Hellsten U."/>
            <person name="Lyons J.B."/>
            <person name="Simakov O."/>
            <person name="Putnam N."/>
            <person name="Stites J."/>
            <person name="Kuroki Y."/>
            <person name="Tanaka T."/>
            <person name="Michiue T."/>
            <person name="Watanabe M."/>
            <person name="Bogdanovic O."/>
            <person name="Lister R."/>
            <person name="Georgiou G."/>
            <person name="Paranjpe S.S."/>
            <person name="van Kruijsbergen I."/>
            <person name="Shu S."/>
            <person name="Carlson J."/>
            <person name="Kinoshita T."/>
            <person name="Ohta Y."/>
            <person name="Mawaribuchi S."/>
            <person name="Jenkins J."/>
            <person name="Grimwood J."/>
            <person name="Schmutz J."/>
            <person name="Mitros T."/>
            <person name="Mozaffari S.V."/>
            <person name="Suzuki Y."/>
            <person name="Haramoto Y."/>
            <person name="Yamamoto T.S."/>
            <person name="Takagi C."/>
            <person name="Heald R."/>
            <person name="Miller K."/>
            <person name="Haudenschild C."/>
            <person name="Kitzman J."/>
            <person name="Nakayama T."/>
            <person name="Izutsu Y."/>
            <person name="Robert J."/>
            <person name="Fortriede J."/>
            <person name="Burns K."/>
            <person name="Lotay V."/>
            <person name="Karimi K."/>
            <person name="Yasuoka Y."/>
            <person name="Dichmann D.S."/>
            <person name="Flajnik M.F."/>
            <person name="Houston D.W."/>
            <person name="Shendure J."/>
            <person name="DuPasquier L."/>
            <person name="Vize P.D."/>
            <person name="Zorn A.M."/>
            <person name="Ito M."/>
            <person name="Marcotte E.M."/>
            <person name="Wallingford J.B."/>
            <person name="Ito Y."/>
            <person name="Asashima M."/>
            <person name="Ueno N."/>
            <person name="Matsuda Y."/>
            <person name="Veenstra G.J."/>
            <person name="Fujiyama A."/>
            <person name="Harland R.M."/>
            <person name="Taira M."/>
            <person name="Rokhsar D.S."/>
        </authorList>
    </citation>
    <scope>NUCLEOTIDE SEQUENCE [LARGE SCALE GENOMIC DNA]</scope>
    <source>
        <strain evidence="2">J</strain>
    </source>
</reference>
<dbReference type="OMA" id="WHRVHEL"/>
<gene>
    <name evidence="1" type="ORF">XELAEV_18026845mg</name>
</gene>
<dbReference type="AlphaFoldDB" id="A0A974HJE1"/>
<protein>
    <submittedName>
        <fullName evidence="1">Uncharacterized protein</fullName>
    </submittedName>
</protein>